<dbReference type="AlphaFoldDB" id="T1IN39"/>
<sequence>MDMMCKTLVLFTFLFMWGEIISSMTIQIERNIEKGSTDVPPPETGDKPDVKTPLIEKREAVNSTSDKPQLEIEILENRNETKTYRIDNSTRTSTD</sequence>
<feature type="region of interest" description="Disordered" evidence="1">
    <location>
        <begin position="32"/>
        <end position="76"/>
    </location>
</feature>
<keyword evidence="2" id="KW-0732">Signal</keyword>
<evidence type="ECO:0000256" key="1">
    <source>
        <dbReference type="SAM" id="MobiDB-lite"/>
    </source>
</evidence>
<dbReference type="Proteomes" id="UP000014500">
    <property type="component" value="Unassembled WGS sequence"/>
</dbReference>
<evidence type="ECO:0000313" key="4">
    <source>
        <dbReference type="Proteomes" id="UP000014500"/>
    </source>
</evidence>
<evidence type="ECO:0000313" key="3">
    <source>
        <dbReference type="EnsemblMetazoa" id="SMAR002409-PA"/>
    </source>
</evidence>
<dbReference type="HOGENOM" id="CLU_2375456_0_0_1"/>
<accession>T1IN39</accession>
<keyword evidence="4" id="KW-1185">Reference proteome</keyword>
<proteinExistence type="predicted"/>
<evidence type="ECO:0000256" key="2">
    <source>
        <dbReference type="SAM" id="SignalP"/>
    </source>
</evidence>
<dbReference type="EMBL" id="JH431140">
    <property type="status" value="NOT_ANNOTATED_CDS"/>
    <property type="molecule type" value="Genomic_DNA"/>
</dbReference>
<reference evidence="3" key="2">
    <citation type="submission" date="2015-02" db="UniProtKB">
        <authorList>
            <consortium name="EnsemblMetazoa"/>
        </authorList>
    </citation>
    <scope>IDENTIFICATION</scope>
</reference>
<dbReference type="EnsemblMetazoa" id="SMAR002409-RA">
    <property type="protein sequence ID" value="SMAR002409-PA"/>
    <property type="gene ID" value="SMAR002409"/>
</dbReference>
<feature type="compositionally biased region" description="Basic and acidic residues" evidence="1">
    <location>
        <begin position="44"/>
        <end position="60"/>
    </location>
</feature>
<reference evidence="4" key="1">
    <citation type="submission" date="2011-05" db="EMBL/GenBank/DDBJ databases">
        <authorList>
            <person name="Richards S.R."/>
            <person name="Qu J."/>
            <person name="Jiang H."/>
            <person name="Jhangiani S.N."/>
            <person name="Agravi P."/>
            <person name="Goodspeed R."/>
            <person name="Gross S."/>
            <person name="Mandapat C."/>
            <person name="Jackson L."/>
            <person name="Mathew T."/>
            <person name="Pu L."/>
            <person name="Thornton R."/>
            <person name="Saada N."/>
            <person name="Wilczek-Boney K.B."/>
            <person name="Lee S."/>
            <person name="Kovar C."/>
            <person name="Wu Y."/>
            <person name="Scherer S.E."/>
            <person name="Worley K.C."/>
            <person name="Muzny D.M."/>
            <person name="Gibbs R."/>
        </authorList>
    </citation>
    <scope>NUCLEOTIDE SEQUENCE</scope>
    <source>
        <strain evidence="4">Brora</strain>
    </source>
</reference>
<feature type="chain" id="PRO_5004578665" evidence="2">
    <location>
        <begin position="23"/>
        <end position="95"/>
    </location>
</feature>
<organism evidence="3 4">
    <name type="scientific">Strigamia maritima</name>
    <name type="common">European centipede</name>
    <name type="synonym">Geophilus maritimus</name>
    <dbReference type="NCBI Taxonomy" id="126957"/>
    <lineage>
        <taxon>Eukaryota</taxon>
        <taxon>Metazoa</taxon>
        <taxon>Ecdysozoa</taxon>
        <taxon>Arthropoda</taxon>
        <taxon>Myriapoda</taxon>
        <taxon>Chilopoda</taxon>
        <taxon>Pleurostigmophora</taxon>
        <taxon>Geophilomorpha</taxon>
        <taxon>Linotaeniidae</taxon>
        <taxon>Strigamia</taxon>
    </lineage>
</organism>
<name>T1IN39_STRMM</name>
<feature type="signal peptide" evidence="2">
    <location>
        <begin position="1"/>
        <end position="22"/>
    </location>
</feature>
<protein>
    <submittedName>
        <fullName evidence="3">Uncharacterized protein</fullName>
    </submittedName>
</protein>